<sequence length="72" mass="7537">MADLGLIVYGVMGAVFFTLVLLTGNVIAYAVRERTPEWAIMKTVGFSSRAILAVVLGESVLLLALGALAGLL</sequence>
<dbReference type="InterPro" id="IPR051125">
    <property type="entry name" value="ABC-4/HrtB_transporter"/>
</dbReference>
<dbReference type="GO" id="GO:0005886">
    <property type="term" value="C:plasma membrane"/>
    <property type="evidence" value="ECO:0007669"/>
    <property type="project" value="UniProtKB-SubCell"/>
</dbReference>
<comment type="caution">
    <text evidence="8">The sequence shown here is derived from an EMBL/GenBank/DDBJ whole genome shotgun (WGS) entry which is preliminary data.</text>
</comment>
<feature type="domain" description="ABC3 transporter permease C-terminal" evidence="7">
    <location>
        <begin position="11"/>
        <end position="72"/>
    </location>
</feature>
<evidence type="ECO:0000256" key="4">
    <source>
        <dbReference type="ARBA" id="ARBA00022989"/>
    </source>
</evidence>
<comment type="subcellular location">
    <subcellularLocation>
        <location evidence="1">Cell membrane</location>
        <topology evidence="1">Multi-pass membrane protein</topology>
    </subcellularLocation>
</comment>
<evidence type="ECO:0000256" key="5">
    <source>
        <dbReference type="ARBA" id="ARBA00023136"/>
    </source>
</evidence>
<feature type="non-terminal residue" evidence="8">
    <location>
        <position position="72"/>
    </location>
</feature>
<reference evidence="8" key="1">
    <citation type="submission" date="2013-08" db="EMBL/GenBank/DDBJ databases">
        <authorList>
            <person name="Mendez C."/>
            <person name="Richter M."/>
            <person name="Ferrer M."/>
            <person name="Sanchez J."/>
        </authorList>
    </citation>
    <scope>NUCLEOTIDE SEQUENCE</scope>
</reference>
<proteinExistence type="predicted"/>
<dbReference type="InterPro" id="IPR003838">
    <property type="entry name" value="ABC3_permease_C"/>
</dbReference>
<accession>T1CPB6</accession>
<evidence type="ECO:0000259" key="7">
    <source>
        <dbReference type="Pfam" id="PF02687"/>
    </source>
</evidence>
<evidence type="ECO:0000256" key="3">
    <source>
        <dbReference type="ARBA" id="ARBA00022692"/>
    </source>
</evidence>
<keyword evidence="4 6" id="KW-1133">Transmembrane helix</keyword>
<dbReference type="EMBL" id="AUZX01004417">
    <property type="protein sequence ID" value="EQD70895.1"/>
    <property type="molecule type" value="Genomic_DNA"/>
</dbReference>
<evidence type="ECO:0000256" key="6">
    <source>
        <dbReference type="SAM" id="Phobius"/>
    </source>
</evidence>
<keyword evidence="3 6" id="KW-0812">Transmembrane</keyword>
<gene>
    <name evidence="8" type="ORF">B1A_06067</name>
</gene>
<dbReference type="Pfam" id="PF02687">
    <property type="entry name" value="FtsX"/>
    <property type="match status" value="1"/>
</dbReference>
<keyword evidence="2" id="KW-1003">Cell membrane</keyword>
<keyword evidence="5 6" id="KW-0472">Membrane</keyword>
<evidence type="ECO:0000313" key="8">
    <source>
        <dbReference type="EMBL" id="EQD70895.1"/>
    </source>
</evidence>
<dbReference type="AlphaFoldDB" id="T1CPB6"/>
<name>T1CPB6_9ZZZZ</name>
<dbReference type="PANTHER" id="PTHR43738:SF3">
    <property type="entry name" value="ABC TRANSPORTER PERMEASE"/>
    <property type="match status" value="1"/>
</dbReference>
<feature type="transmembrane region" description="Helical" evidence="6">
    <location>
        <begin position="6"/>
        <end position="31"/>
    </location>
</feature>
<reference evidence="8" key="2">
    <citation type="journal article" date="2014" name="ISME J.">
        <title>Microbial stratification in low pH oxic and suboxic macroscopic growths along an acid mine drainage.</title>
        <authorList>
            <person name="Mendez-Garcia C."/>
            <person name="Mesa V."/>
            <person name="Sprenger R.R."/>
            <person name="Richter M."/>
            <person name="Diez M.S."/>
            <person name="Solano J."/>
            <person name="Bargiela R."/>
            <person name="Golyshina O.V."/>
            <person name="Manteca A."/>
            <person name="Ramos J.L."/>
            <person name="Gallego J.R."/>
            <person name="Llorente I."/>
            <person name="Martins Dos Santos V.A."/>
            <person name="Jensen O.N."/>
            <person name="Pelaez A.I."/>
            <person name="Sanchez J."/>
            <person name="Ferrer M."/>
        </authorList>
    </citation>
    <scope>NUCLEOTIDE SEQUENCE</scope>
</reference>
<dbReference type="PANTHER" id="PTHR43738">
    <property type="entry name" value="ABC TRANSPORTER, MEMBRANE PROTEIN"/>
    <property type="match status" value="1"/>
</dbReference>
<protein>
    <submittedName>
        <fullName evidence="8">Membrane protein containing DUF214, permase predicted</fullName>
    </submittedName>
</protein>
<evidence type="ECO:0000256" key="2">
    <source>
        <dbReference type="ARBA" id="ARBA00022475"/>
    </source>
</evidence>
<organism evidence="8">
    <name type="scientific">mine drainage metagenome</name>
    <dbReference type="NCBI Taxonomy" id="410659"/>
    <lineage>
        <taxon>unclassified sequences</taxon>
        <taxon>metagenomes</taxon>
        <taxon>ecological metagenomes</taxon>
    </lineage>
</organism>
<evidence type="ECO:0000256" key="1">
    <source>
        <dbReference type="ARBA" id="ARBA00004651"/>
    </source>
</evidence>
<feature type="transmembrane region" description="Helical" evidence="6">
    <location>
        <begin position="51"/>
        <end position="71"/>
    </location>
</feature>